<keyword evidence="2 3" id="KW-0343">GTPase activation</keyword>
<sequence>MDEEYDAIVLGTGLKECILSGLLSVSGKKVLHIDRNKYYGAESASITPLEEMFEKFGLPKPDESYGRGSRAVTVAVGYRAVQCRPHRRRGTGTSILIPKFLMANGQLVKLLIHTGVTRYLEFKSVEGSYVFKGGKISKVPADEREALSSDLMGLFEKRRFRNLLAYIQDFKEDDPTTWKGLDPKATPMSALFEKFGVDKNTIDVTGHALALHRDDEYIAQPMGTTIARIKLYSESLARYGKSPFLYPMYGLGELPQGFARLAAIYGGTYMLDKPVDEIVVENGRAVGVRSGTEVAKCKQVYCDPTYVPDRVTKSGRVVRCICLLDHPIPNTKDALSTQIIIPQKQVGRNSDIYISLVSYTHQVAAKGWFVAMVSTTVETDNPEAEIKPGLELLGPIKQKFLTVNDHFVPNEDGTESQVFISSSYDATSHFETTCLDVLDIFRRGFGCDFDFSKVTHTLEDDQ</sequence>
<evidence type="ECO:0000256" key="2">
    <source>
        <dbReference type="ARBA" id="ARBA00022468"/>
    </source>
</evidence>
<keyword evidence="3" id="KW-0963">Cytoplasm</keyword>
<dbReference type="InterPro" id="IPR036188">
    <property type="entry name" value="FAD/NAD-bd_sf"/>
</dbReference>
<dbReference type="GO" id="GO:0016192">
    <property type="term" value="P:vesicle-mediated transport"/>
    <property type="evidence" value="ECO:0007669"/>
    <property type="project" value="TreeGrafter"/>
</dbReference>
<dbReference type="EMBL" id="VIIS01000736">
    <property type="protein sequence ID" value="KAF0305618.1"/>
    <property type="molecule type" value="Genomic_DNA"/>
</dbReference>
<dbReference type="FunFam" id="3.50.50.60:FF:000232">
    <property type="entry name" value="Rab GDP dissociation inhibitor"/>
    <property type="match status" value="1"/>
</dbReference>
<comment type="caution">
    <text evidence="4">The sequence shown here is derived from an EMBL/GenBank/DDBJ whole genome shotgun (WGS) entry which is preliminary data.</text>
</comment>
<dbReference type="GO" id="GO:0007264">
    <property type="term" value="P:small GTPase-mediated signal transduction"/>
    <property type="evidence" value="ECO:0007669"/>
    <property type="project" value="InterPro"/>
</dbReference>
<dbReference type="PRINTS" id="PR00892">
    <property type="entry name" value="RABGDI"/>
</dbReference>
<dbReference type="PRINTS" id="PR00891">
    <property type="entry name" value="RABGDIREP"/>
</dbReference>
<dbReference type="FunFam" id="3.50.50.60:FF:000158">
    <property type="entry name" value="Rab GDP dissociation inhibitor"/>
    <property type="match status" value="1"/>
</dbReference>
<name>A0A6A4WTQ1_AMPAM</name>
<gene>
    <name evidence="4" type="primary">Gdi1</name>
    <name evidence="4" type="ORF">FJT64_002520</name>
</gene>
<dbReference type="InterPro" id="IPR018203">
    <property type="entry name" value="GDP_dissociation_inhibitor"/>
</dbReference>
<dbReference type="Pfam" id="PF00996">
    <property type="entry name" value="GDI"/>
    <property type="match status" value="1"/>
</dbReference>
<comment type="subcellular location">
    <subcellularLocation>
        <location evidence="3">Cytoplasm</location>
    </subcellularLocation>
</comment>
<dbReference type="PANTHER" id="PTHR11787:SF8">
    <property type="entry name" value="RAB GDP DISSOCIATION INHIBITOR"/>
    <property type="match status" value="1"/>
</dbReference>
<comment type="function">
    <text evidence="3">Regulates the GDP/GTP exchange reaction of most RAB proteins by inhibiting the dissociation of GDP from them, and the subsequent binding of GTP.</text>
</comment>
<evidence type="ECO:0000256" key="3">
    <source>
        <dbReference type="RuleBase" id="RU363124"/>
    </source>
</evidence>
<dbReference type="OrthoDB" id="9446342at2759"/>
<dbReference type="AlphaFoldDB" id="A0A6A4WTQ1"/>
<organism evidence="4 5">
    <name type="scientific">Amphibalanus amphitrite</name>
    <name type="common">Striped barnacle</name>
    <name type="synonym">Balanus amphitrite</name>
    <dbReference type="NCBI Taxonomy" id="1232801"/>
    <lineage>
        <taxon>Eukaryota</taxon>
        <taxon>Metazoa</taxon>
        <taxon>Ecdysozoa</taxon>
        <taxon>Arthropoda</taxon>
        <taxon>Crustacea</taxon>
        <taxon>Multicrustacea</taxon>
        <taxon>Cirripedia</taxon>
        <taxon>Thoracica</taxon>
        <taxon>Thoracicalcarea</taxon>
        <taxon>Balanomorpha</taxon>
        <taxon>Balanoidea</taxon>
        <taxon>Balanidae</taxon>
        <taxon>Amphibalaninae</taxon>
        <taxon>Amphibalanus</taxon>
    </lineage>
</organism>
<proteinExistence type="inferred from homology"/>
<dbReference type="Gene3D" id="3.30.519.10">
    <property type="entry name" value="Guanine Nucleotide Dissociation Inhibitor, domain 2"/>
    <property type="match status" value="1"/>
</dbReference>
<evidence type="ECO:0000313" key="4">
    <source>
        <dbReference type="EMBL" id="KAF0305618.1"/>
    </source>
</evidence>
<keyword evidence="5" id="KW-1185">Reference proteome</keyword>
<dbReference type="GO" id="GO:0015031">
    <property type="term" value="P:protein transport"/>
    <property type="evidence" value="ECO:0007669"/>
    <property type="project" value="InterPro"/>
</dbReference>
<dbReference type="SUPFAM" id="SSF51905">
    <property type="entry name" value="FAD/NAD(P)-binding domain"/>
    <property type="match status" value="2"/>
</dbReference>
<dbReference type="Gene3D" id="3.50.50.60">
    <property type="entry name" value="FAD/NAD(P)-binding domain"/>
    <property type="match status" value="1"/>
</dbReference>
<evidence type="ECO:0000256" key="1">
    <source>
        <dbReference type="ARBA" id="ARBA00005593"/>
    </source>
</evidence>
<dbReference type="Proteomes" id="UP000440578">
    <property type="component" value="Unassembled WGS sequence"/>
</dbReference>
<reference evidence="4 5" key="1">
    <citation type="submission" date="2019-07" db="EMBL/GenBank/DDBJ databases">
        <title>Draft genome assembly of a fouling barnacle, Amphibalanus amphitrite (Darwin, 1854): The first reference genome for Thecostraca.</title>
        <authorList>
            <person name="Kim W."/>
        </authorList>
    </citation>
    <scope>NUCLEOTIDE SEQUENCE [LARGE SCALE GENOMIC DNA]</scope>
    <source>
        <strain evidence="4">SNU_AA5</strain>
        <tissue evidence="4">Soma without cirri and trophi</tissue>
    </source>
</reference>
<dbReference type="InterPro" id="IPR000806">
    <property type="entry name" value="RabGDI"/>
</dbReference>
<comment type="similarity">
    <text evidence="1 3">Belongs to the Rab GDI family.</text>
</comment>
<protein>
    <recommendedName>
        <fullName evidence="3">Rab GDP dissociation inhibitor</fullName>
    </recommendedName>
</protein>
<dbReference type="GO" id="GO:0005093">
    <property type="term" value="F:Rab GDP-dissociation inhibitor activity"/>
    <property type="evidence" value="ECO:0007669"/>
    <property type="project" value="InterPro"/>
</dbReference>
<dbReference type="PANTHER" id="PTHR11787">
    <property type="entry name" value="RAB GDP-DISSOCIATION INHIBITOR"/>
    <property type="match status" value="1"/>
</dbReference>
<dbReference type="GO" id="GO:0005737">
    <property type="term" value="C:cytoplasm"/>
    <property type="evidence" value="ECO:0007669"/>
    <property type="project" value="UniProtKB-SubCell"/>
</dbReference>
<dbReference type="Gene3D" id="1.10.405.10">
    <property type="entry name" value="Guanine Nucleotide Dissociation Inhibitor, domain 1"/>
    <property type="match status" value="1"/>
</dbReference>
<dbReference type="FunFam" id="1.10.405.10:FF:000001">
    <property type="entry name" value="Rab GDP dissociation inhibitor"/>
    <property type="match status" value="1"/>
</dbReference>
<evidence type="ECO:0000313" key="5">
    <source>
        <dbReference type="Proteomes" id="UP000440578"/>
    </source>
</evidence>
<accession>A0A6A4WTQ1</accession>
<dbReference type="GO" id="GO:0005096">
    <property type="term" value="F:GTPase activator activity"/>
    <property type="evidence" value="ECO:0007669"/>
    <property type="project" value="UniProtKB-KW"/>
</dbReference>